<evidence type="ECO:0000256" key="1">
    <source>
        <dbReference type="SAM" id="MobiDB-lite"/>
    </source>
</evidence>
<proteinExistence type="predicted"/>
<evidence type="ECO:0000313" key="3">
    <source>
        <dbReference type="Ensembl" id="ENSPEMP00000031338.1"/>
    </source>
</evidence>
<feature type="compositionally biased region" description="Basic and acidic residues" evidence="1">
    <location>
        <begin position="501"/>
        <end position="533"/>
    </location>
</feature>
<feature type="region of interest" description="Disordered" evidence="1">
    <location>
        <begin position="574"/>
        <end position="604"/>
    </location>
</feature>
<dbReference type="Ensembl" id="ENSPEMT00000036532.1">
    <property type="protein sequence ID" value="ENSPEMP00000031338.1"/>
    <property type="gene ID" value="ENSPEMG00000026755.1"/>
</dbReference>
<name>A0A8C8UDT4_PERMB</name>
<keyword evidence="4" id="KW-1185">Reference proteome</keyword>
<feature type="region of interest" description="Disordered" evidence="1">
    <location>
        <begin position="727"/>
        <end position="771"/>
    </location>
</feature>
<reference evidence="3" key="2">
    <citation type="submission" date="2025-08" db="UniProtKB">
        <authorList>
            <consortium name="Ensembl"/>
        </authorList>
    </citation>
    <scope>IDENTIFICATION</scope>
</reference>
<reference evidence="3" key="3">
    <citation type="submission" date="2025-09" db="UniProtKB">
        <authorList>
            <consortium name="Ensembl"/>
        </authorList>
    </citation>
    <scope>IDENTIFICATION</scope>
</reference>
<organism evidence="3 4">
    <name type="scientific">Peromyscus maniculatus bairdii</name>
    <name type="common">Prairie deer mouse</name>
    <dbReference type="NCBI Taxonomy" id="230844"/>
    <lineage>
        <taxon>Eukaryota</taxon>
        <taxon>Metazoa</taxon>
        <taxon>Chordata</taxon>
        <taxon>Craniata</taxon>
        <taxon>Vertebrata</taxon>
        <taxon>Euteleostomi</taxon>
        <taxon>Mammalia</taxon>
        <taxon>Eutheria</taxon>
        <taxon>Euarchontoglires</taxon>
        <taxon>Glires</taxon>
        <taxon>Rodentia</taxon>
        <taxon>Myomorpha</taxon>
        <taxon>Muroidea</taxon>
        <taxon>Cricetidae</taxon>
        <taxon>Neotominae</taxon>
        <taxon>Peromyscus</taxon>
    </lineage>
</organism>
<dbReference type="GeneTree" id="ENSGT00390000014208"/>
<sequence>PSVPVLRNATPLSGSVCNFSRVSTPAVSAAWLLPSDSSTCCQQLMDSAYPYLPAGTTMVTALTDQGQSSASELSYPGVLQWDPTGSTDQRGAALQDFTVTITDQNTTFSSFSRTAQGDNILDPNALVLACPTCPLSANLVQATPPQVPNQGYSLAPSHQEGSQVYYYDLNSLGPLMAGELGQCLQACGSVSYSECQAPALQPEMVMMLKEIQPTNVQTPFSTSAIYYPTPAQDMPDTSLQVMKMETSLGFTTSGQTLCLLQSPDLCNACTQDVQMKTPPVIGDRSLTAPIDSSSEFLPLPSAPSLEQTENNDLDLMTDDLSTSLDAYEGIKENQDPSLLPLAHANMQQALNYTDSGGLRQKLSPDNATLGSSSLDQDEPAEHVMGSSMDFADMTTLVADIHLPQLFNSLTELNLFQDPTAQESSSTISVPMDQVRKNGQKASEMLDGSPQARIQLQDLVEGEEAVGSAGSSEGAIDNMPKHLESKAQKVTASRPSRARAQGQDKTKRSRENNCKKTEELKQSRNRVKAEEKTTMPKNKRKRNPPELSHNSFKKPRTHLGMHMLASVQVFHPLGKKSEDKTGISSSRARLNFSSNKDPRTGPVNTSLLDVPCDGQGPIKALGDAQRPESSAHKECPSPSHYELPPPGKVKLVPLPFPALDKPQARPVSRKPLSLASRRPTTVYPVRPHSYLAQSTIPKPSQPAPARTSLMASDKPVLPIATSATQDNITNPIQCCPGPQPAVRRPVSYRASSHPSLQRELASADKNKAPSPPKPQIQYLLQDFSRQPIPWRQVDIPGPVISQPITEEQRPEREAMKRRAQQERENAAKYTSLGKRQLFLQREKDMEISRYYGYAM</sequence>
<feature type="region of interest" description="Disordered" evidence="1">
    <location>
        <begin position="355"/>
        <end position="379"/>
    </location>
</feature>
<feature type="compositionally biased region" description="Polar residues" evidence="1">
    <location>
        <begin position="581"/>
        <end position="594"/>
    </location>
</feature>
<dbReference type="Proteomes" id="UP000694547">
    <property type="component" value="Chromosome 1"/>
</dbReference>
<dbReference type="PANTHER" id="PTHR31466">
    <property type="entry name" value="GENE 5591-RELATED"/>
    <property type="match status" value="1"/>
</dbReference>
<dbReference type="Pfam" id="PF15442">
    <property type="entry name" value="DUF4629"/>
    <property type="match status" value="1"/>
</dbReference>
<dbReference type="AlphaFoldDB" id="A0A8C8UDT4"/>
<feature type="domain" description="DUF4629" evidence="2">
    <location>
        <begin position="431"/>
        <end position="576"/>
    </location>
</feature>
<feature type="region of interest" description="Disordered" evidence="1">
    <location>
        <begin position="483"/>
        <end position="553"/>
    </location>
</feature>
<reference evidence="3 4" key="1">
    <citation type="submission" date="2018-10" db="EMBL/GenBank/DDBJ databases">
        <title>Improved assembly of the deer mouse Peromyscus maniculatus genome.</title>
        <authorList>
            <person name="Lassance J.-M."/>
            <person name="Hoekstra H.E."/>
        </authorList>
    </citation>
    <scope>NUCLEOTIDE SEQUENCE [LARGE SCALE GENOMIC DNA]</scope>
</reference>
<protein>
    <recommendedName>
        <fullName evidence="2">DUF4629 domain-containing protein</fullName>
    </recommendedName>
</protein>
<dbReference type="InterPro" id="IPR027898">
    <property type="entry name" value="DUF4629"/>
</dbReference>
<feature type="compositionally biased region" description="Polar residues" evidence="1">
    <location>
        <begin position="363"/>
        <end position="374"/>
    </location>
</feature>
<evidence type="ECO:0000259" key="2">
    <source>
        <dbReference type="Pfam" id="PF15442"/>
    </source>
</evidence>
<dbReference type="PANTHER" id="PTHR31466:SF1">
    <property type="entry name" value="RIKEN CDNA 4930433I11 GENE"/>
    <property type="match status" value="1"/>
</dbReference>
<feature type="region of interest" description="Disordered" evidence="1">
    <location>
        <begin position="620"/>
        <end position="647"/>
    </location>
</feature>
<accession>A0A8C8UDT4</accession>
<dbReference type="InterPro" id="IPR040292">
    <property type="entry name" value="C2orf78-like"/>
</dbReference>
<feature type="compositionally biased region" description="Basic and acidic residues" evidence="1">
    <location>
        <begin position="624"/>
        <end position="634"/>
    </location>
</feature>
<evidence type="ECO:0000313" key="4">
    <source>
        <dbReference type="Proteomes" id="UP000694547"/>
    </source>
</evidence>